<evidence type="ECO:0000256" key="1">
    <source>
        <dbReference type="ARBA" id="ARBA00001637"/>
    </source>
</evidence>
<comment type="caution">
    <text evidence="9">The sequence shown here is derived from an EMBL/GenBank/DDBJ whole genome shotgun (WGS) entry which is preliminary data.</text>
</comment>
<dbReference type="Proteomes" id="UP000226525">
    <property type="component" value="Unassembled WGS sequence"/>
</dbReference>
<evidence type="ECO:0000256" key="5">
    <source>
        <dbReference type="ARBA" id="ARBA00023239"/>
    </source>
</evidence>
<dbReference type="AlphaFoldDB" id="A0A2D6YG06"/>
<keyword evidence="5 6" id="KW-0456">Lyase</keyword>
<evidence type="ECO:0000256" key="2">
    <source>
        <dbReference type="ARBA" id="ARBA00005046"/>
    </source>
</evidence>
<evidence type="ECO:0000313" key="10">
    <source>
        <dbReference type="Proteomes" id="UP000226525"/>
    </source>
</evidence>
<dbReference type="EC" id="4.6.1.17" evidence="3 6"/>
<gene>
    <name evidence="6 9" type="primary">moaC</name>
    <name evidence="9" type="ORF">CMN54_01290</name>
</gene>
<dbReference type="UniPathway" id="UPA00344"/>
<dbReference type="InterPro" id="IPR002820">
    <property type="entry name" value="Mopterin_CF_biosynth-C_dom"/>
</dbReference>
<feature type="region of interest" description="Disordered" evidence="7">
    <location>
        <begin position="154"/>
        <end position="174"/>
    </location>
</feature>
<evidence type="ECO:0000259" key="8">
    <source>
        <dbReference type="Pfam" id="PF01967"/>
    </source>
</evidence>
<feature type="active site" evidence="6">
    <location>
        <position position="128"/>
    </location>
</feature>
<dbReference type="Pfam" id="PF01967">
    <property type="entry name" value="MoaC"/>
    <property type="match status" value="1"/>
</dbReference>
<feature type="binding site" evidence="6">
    <location>
        <begin position="77"/>
        <end position="79"/>
    </location>
    <ligand>
        <name>substrate</name>
    </ligand>
</feature>
<sequence length="174" mass="18726">MSAEFTHLDNREHPRMVDVSHKTITERKAVAQAVIRLGEELFKLLKDDASISKGPVFQTAIIAGIQGAKKTSEIIPMCHPLPLSGIEIETELADGLAVLTATVRTTGKTGVEMEALTAASVAALTLYDMCKSVTKGMVIESVLLLHKTGGKSGDYNTTSFHKNTNSPRHEDSPP</sequence>
<dbReference type="InterPro" id="IPR047594">
    <property type="entry name" value="MoaC_bact/euk"/>
</dbReference>
<protein>
    <recommendedName>
        <fullName evidence="3 6">Cyclic pyranopterin monophosphate synthase</fullName>
        <ecNumber evidence="3 6">4.6.1.17</ecNumber>
    </recommendedName>
    <alternativeName>
        <fullName evidence="6">Molybdenum cofactor biosynthesis protein C</fullName>
    </alternativeName>
</protein>
<evidence type="ECO:0000313" key="9">
    <source>
        <dbReference type="EMBL" id="MAH62086.1"/>
    </source>
</evidence>
<accession>A0A2D6YG06</accession>
<comment type="catalytic activity">
    <reaction evidence="1 6">
        <text>(8S)-3',8-cyclo-7,8-dihydroguanosine 5'-triphosphate = cyclic pyranopterin phosphate + diphosphate</text>
        <dbReference type="Rhea" id="RHEA:49580"/>
        <dbReference type="ChEBI" id="CHEBI:33019"/>
        <dbReference type="ChEBI" id="CHEBI:59648"/>
        <dbReference type="ChEBI" id="CHEBI:131766"/>
        <dbReference type="EC" id="4.6.1.17"/>
    </reaction>
</comment>
<comment type="subunit">
    <text evidence="6">Homohexamer; trimer of dimers.</text>
</comment>
<dbReference type="Gene3D" id="3.30.70.640">
    <property type="entry name" value="Molybdopterin cofactor biosynthesis C (MoaC) domain"/>
    <property type="match status" value="1"/>
</dbReference>
<dbReference type="EMBL" id="NZEX01000013">
    <property type="protein sequence ID" value="MAH62086.1"/>
    <property type="molecule type" value="Genomic_DNA"/>
</dbReference>
<feature type="domain" description="Molybdopterin cofactor biosynthesis C (MoaC)" evidence="8">
    <location>
        <begin position="16"/>
        <end position="150"/>
    </location>
</feature>
<name>A0A2D6YG06_9DELT</name>
<dbReference type="PANTHER" id="PTHR22960">
    <property type="entry name" value="MOLYBDOPTERIN COFACTOR SYNTHESIS PROTEIN A"/>
    <property type="match status" value="1"/>
</dbReference>
<dbReference type="GO" id="GO:0006777">
    <property type="term" value="P:Mo-molybdopterin cofactor biosynthetic process"/>
    <property type="evidence" value="ECO:0007669"/>
    <property type="project" value="UniProtKB-UniRule"/>
</dbReference>
<evidence type="ECO:0000256" key="4">
    <source>
        <dbReference type="ARBA" id="ARBA00023150"/>
    </source>
</evidence>
<comment type="function">
    <text evidence="6">Catalyzes the conversion of (8S)-3',8-cyclo-7,8-dihydroguanosine 5'-triphosphate to cyclic pyranopterin monophosphate (cPMP).</text>
</comment>
<dbReference type="InterPro" id="IPR036522">
    <property type="entry name" value="MoaC_sf"/>
</dbReference>
<organism evidence="9 10">
    <name type="scientific">SAR324 cluster bacterium</name>
    <dbReference type="NCBI Taxonomy" id="2024889"/>
    <lineage>
        <taxon>Bacteria</taxon>
        <taxon>Deltaproteobacteria</taxon>
        <taxon>SAR324 cluster</taxon>
    </lineage>
</organism>
<keyword evidence="4 6" id="KW-0501">Molybdenum cofactor biosynthesis</keyword>
<evidence type="ECO:0000256" key="7">
    <source>
        <dbReference type="SAM" id="MobiDB-lite"/>
    </source>
</evidence>
<proteinExistence type="inferred from homology"/>
<feature type="binding site" evidence="6">
    <location>
        <begin position="113"/>
        <end position="114"/>
    </location>
    <ligand>
        <name>substrate</name>
    </ligand>
</feature>
<evidence type="ECO:0000256" key="3">
    <source>
        <dbReference type="ARBA" id="ARBA00012575"/>
    </source>
</evidence>
<dbReference type="CDD" id="cd01420">
    <property type="entry name" value="MoaC_PE"/>
    <property type="match status" value="1"/>
</dbReference>
<comment type="pathway">
    <text evidence="2 6">Cofactor biosynthesis; molybdopterin biosynthesis.</text>
</comment>
<comment type="similarity">
    <text evidence="6">Belongs to the MoaC family.</text>
</comment>
<evidence type="ECO:0000256" key="6">
    <source>
        <dbReference type="HAMAP-Rule" id="MF_01224"/>
    </source>
</evidence>
<dbReference type="NCBIfam" id="NF006870">
    <property type="entry name" value="PRK09364.1"/>
    <property type="match status" value="1"/>
</dbReference>
<reference evidence="10" key="1">
    <citation type="submission" date="2017-09" db="EMBL/GenBank/DDBJ databases">
        <title>The Reconstruction of 2,631 Draft Metagenome-Assembled Genomes from the Global Oceans.</title>
        <authorList>
            <person name="Tully B.J."/>
            <person name="Graham E.D."/>
            <person name="Heidelberg J.F."/>
        </authorList>
    </citation>
    <scope>NUCLEOTIDE SEQUENCE [LARGE SCALE GENOMIC DNA]</scope>
</reference>
<dbReference type="InterPro" id="IPR023045">
    <property type="entry name" value="MoaC"/>
</dbReference>
<dbReference type="SUPFAM" id="SSF55040">
    <property type="entry name" value="Molybdenum cofactor biosynthesis protein C, MoaC"/>
    <property type="match status" value="1"/>
</dbReference>
<feature type="compositionally biased region" description="Polar residues" evidence="7">
    <location>
        <begin position="154"/>
        <end position="166"/>
    </location>
</feature>
<dbReference type="InterPro" id="IPR050105">
    <property type="entry name" value="MoCo_biosynth_MoaA/MoaC"/>
</dbReference>
<dbReference type="HAMAP" id="MF_01224_B">
    <property type="entry name" value="MoaC_B"/>
    <property type="match status" value="1"/>
</dbReference>
<dbReference type="GO" id="GO:0061799">
    <property type="term" value="F:cyclic pyranopterin monophosphate synthase activity"/>
    <property type="evidence" value="ECO:0007669"/>
    <property type="project" value="UniProtKB-UniRule"/>
</dbReference>
<dbReference type="NCBIfam" id="TIGR00581">
    <property type="entry name" value="moaC"/>
    <property type="match status" value="1"/>
</dbReference>